<accession>A0A9W4JWS4</accession>
<name>A0A9W4JWS4_9EURO</name>
<comment type="caution">
    <text evidence="1">The sequence shown here is derived from an EMBL/GenBank/DDBJ whole genome shotgun (WGS) entry which is preliminary data.</text>
</comment>
<dbReference type="EMBL" id="CAJVPA010000261">
    <property type="protein sequence ID" value="CAG8426662.1"/>
    <property type="molecule type" value="Genomic_DNA"/>
</dbReference>
<reference evidence="1" key="1">
    <citation type="submission" date="2021-07" db="EMBL/GenBank/DDBJ databases">
        <authorList>
            <person name="Branca A.L. A."/>
        </authorList>
    </citation>
    <scope>NUCLEOTIDE SEQUENCE</scope>
</reference>
<dbReference type="Proteomes" id="UP001152646">
    <property type="component" value="Unassembled WGS sequence"/>
</dbReference>
<dbReference type="AlphaFoldDB" id="A0A9W4JWS4"/>
<evidence type="ECO:0000313" key="1">
    <source>
        <dbReference type="EMBL" id="CAG8426662.1"/>
    </source>
</evidence>
<sequence length="137" mass="14508">MMALVPRSLDDYISLTDFACLVQTNLSTVTLGQPVLSPDIISQLDDQLNGDLLIVLNTPAGDDADLKRLDAIGTSLWNTCSQLIVARGQFSDDLCTIGKARALAFGLVNVAAPAKMLGWLRSLACSLIAAQTCIGTI</sequence>
<dbReference type="OrthoDB" id="65716at2759"/>
<organism evidence="1 2">
    <name type="scientific">Penicillium salamii</name>
    <dbReference type="NCBI Taxonomy" id="1612424"/>
    <lineage>
        <taxon>Eukaryota</taxon>
        <taxon>Fungi</taxon>
        <taxon>Dikarya</taxon>
        <taxon>Ascomycota</taxon>
        <taxon>Pezizomycotina</taxon>
        <taxon>Eurotiomycetes</taxon>
        <taxon>Eurotiomycetidae</taxon>
        <taxon>Eurotiales</taxon>
        <taxon>Aspergillaceae</taxon>
        <taxon>Penicillium</taxon>
    </lineage>
</organism>
<proteinExistence type="predicted"/>
<evidence type="ECO:0000313" key="2">
    <source>
        <dbReference type="Proteomes" id="UP001152646"/>
    </source>
</evidence>
<gene>
    <name evidence="1" type="ORF">PSALAMII_LOCUS10826</name>
</gene>
<protein>
    <submittedName>
        <fullName evidence="1">Uncharacterized protein</fullName>
    </submittedName>
</protein>